<sequence>MTQNSAKQKTPTWAGRYKESYYALLGLHPAASALEIRRAYITLSKRYHPDTTELPAKVATAKFQQLNEAYATLSSPERRQAYDQKIGYSRISVIQAPSNLNRSVSQAKYSSSAYLDPTDRPLSAGELFALFILGLTFLGCILLAIAIGLTRGESAFQVSGLNTNTITTPSAPQQLVAKPQKVTNRKFEIFSAPSPVDQRKK</sequence>
<keyword evidence="1" id="KW-0812">Transmembrane</keyword>
<dbReference type="Pfam" id="PF00226">
    <property type="entry name" value="DnaJ"/>
    <property type="match status" value="1"/>
</dbReference>
<dbReference type="PATRIC" id="fig|1173022.3.peg.1802"/>
<keyword evidence="3" id="KW-0346">Stress response</keyword>
<keyword evidence="1" id="KW-1133">Transmembrane helix</keyword>
<dbReference type="AlphaFoldDB" id="K9VZI4"/>
<accession>K9VZI4</accession>
<evidence type="ECO:0000313" key="3">
    <source>
        <dbReference type="EMBL" id="AFZ12555.1"/>
    </source>
</evidence>
<protein>
    <submittedName>
        <fullName evidence="3">Heat shock protein DnaJ domain protein</fullName>
    </submittedName>
</protein>
<evidence type="ECO:0000256" key="1">
    <source>
        <dbReference type="SAM" id="Phobius"/>
    </source>
</evidence>
<dbReference type="PROSITE" id="PS50076">
    <property type="entry name" value="DNAJ_2"/>
    <property type="match status" value="1"/>
</dbReference>
<dbReference type="PRINTS" id="PR00625">
    <property type="entry name" value="JDOMAIN"/>
</dbReference>
<dbReference type="HOGENOM" id="CLU_091338_1_0_3"/>
<dbReference type="CDD" id="cd06257">
    <property type="entry name" value="DnaJ"/>
    <property type="match status" value="1"/>
</dbReference>
<dbReference type="PANTHER" id="PTHR44825:SF1">
    <property type="entry name" value="DNAJ HOMOLOG SUBFAMILY C MEMBER 4"/>
    <property type="match status" value="1"/>
</dbReference>
<keyword evidence="4" id="KW-1185">Reference proteome</keyword>
<dbReference type="eggNOG" id="COG0484">
    <property type="taxonomic scope" value="Bacteria"/>
</dbReference>
<feature type="transmembrane region" description="Helical" evidence="1">
    <location>
        <begin position="127"/>
        <end position="149"/>
    </location>
</feature>
<dbReference type="InterPro" id="IPR052763">
    <property type="entry name" value="DnaJ_C4"/>
</dbReference>
<name>K9VZI4_9CYAN</name>
<dbReference type="Gene3D" id="1.10.287.110">
    <property type="entry name" value="DnaJ domain"/>
    <property type="match status" value="1"/>
</dbReference>
<dbReference type="InterPro" id="IPR036869">
    <property type="entry name" value="J_dom_sf"/>
</dbReference>
<organism evidence="3 4">
    <name type="scientific">Crinalium epipsammum PCC 9333</name>
    <dbReference type="NCBI Taxonomy" id="1173022"/>
    <lineage>
        <taxon>Bacteria</taxon>
        <taxon>Bacillati</taxon>
        <taxon>Cyanobacteriota</taxon>
        <taxon>Cyanophyceae</taxon>
        <taxon>Gomontiellales</taxon>
        <taxon>Gomontiellaceae</taxon>
        <taxon>Crinalium</taxon>
    </lineage>
</organism>
<gene>
    <name evidence="3" type="ORF">Cri9333_1667</name>
</gene>
<dbReference type="OrthoDB" id="9779889at2"/>
<dbReference type="SUPFAM" id="SSF46565">
    <property type="entry name" value="Chaperone J-domain"/>
    <property type="match status" value="1"/>
</dbReference>
<dbReference type="KEGG" id="cep:Cri9333_1667"/>
<proteinExistence type="predicted"/>
<dbReference type="InterPro" id="IPR001623">
    <property type="entry name" value="DnaJ_domain"/>
</dbReference>
<dbReference type="SMART" id="SM00271">
    <property type="entry name" value="DnaJ"/>
    <property type="match status" value="1"/>
</dbReference>
<dbReference type="RefSeq" id="WP_015202675.1">
    <property type="nucleotide sequence ID" value="NC_019753.1"/>
</dbReference>
<evidence type="ECO:0000259" key="2">
    <source>
        <dbReference type="PROSITE" id="PS50076"/>
    </source>
</evidence>
<keyword evidence="1" id="KW-0472">Membrane</keyword>
<evidence type="ECO:0000313" key="4">
    <source>
        <dbReference type="Proteomes" id="UP000010472"/>
    </source>
</evidence>
<dbReference type="EMBL" id="CP003620">
    <property type="protein sequence ID" value="AFZ12555.1"/>
    <property type="molecule type" value="Genomic_DNA"/>
</dbReference>
<dbReference type="PANTHER" id="PTHR44825">
    <property type="match status" value="1"/>
</dbReference>
<dbReference type="Proteomes" id="UP000010472">
    <property type="component" value="Chromosome"/>
</dbReference>
<reference evidence="3 4" key="1">
    <citation type="submission" date="2012-06" db="EMBL/GenBank/DDBJ databases">
        <title>Finished chromosome of genome of Crinalium epipsammum PCC 9333.</title>
        <authorList>
            <consortium name="US DOE Joint Genome Institute"/>
            <person name="Gugger M."/>
            <person name="Coursin T."/>
            <person name="Rippka R."/>
            <person name="Tandeau De Marsac N."/>
            <person name="Huntemann M."/>
            <person name="Wei C.-L."/>
            <person name="Han J."/>
            <person name="Detter J.C."/>
            <person name="Han C."/>
            <person name="Tapia R."/>
            <person name="Davenport K."/>
            <person name="Daligault H."/>
            <person name="Erkkila T."/>
            <person name="Gu W."/>
            <person name="Munk A.C.C."/>
            <person name="Teshima H."/>
            <person name="Xu Y."/>
            <person name="Chain P."/>
            <person name="Chen A."/>
            <person name="Krypides N."/>
            <person name="Mavromatis K."/>
            <person name="Markowitz V."/>
            <person name="Szeto E."/>
            <person name="Ivanova N."/>
            <person name="Mikhailova N."/>
            <person name="Ovchinnikova G."/>
            <person name="Pagani I."/>
            <person name="Pati A."/>
            <person name="Goodwin L."/>
            <person name="Peters L."/>
            <person name="Pitluck S."/>
            <person name="Woyke T."/>
            <person name="Kerfeld C."/>
        </authorList>
    </citation>
    <scope>NUCLEOTIDE SEQUENCE [LARGE SCALE GENOMIC DNA]</scope>
    <source>
        <strain evidence="3 4">PCC 9333</strain>
    </source>
</reference>
<feature type="domain" description="J" evidence="2">
    <location>
        <begin position="20"/>
        <end position="86"/>
    </location>
</feature>
<dbReference type="STRING" id="1173022.Cri9333_1667"/>